<sequence length="101" mass="11851">MNHTKQSVWLDTQTLLLANHPFKTVTINQICAASKIHRSTFYRLFLDKFDLLEFGIAQLWEDYFNCLTFEKLSTPFQTADGFFLFHKPKNSLVLKSLILSY</sequence>
<dbReference type="InterPro" id="IPR009057">
    <property type="entry name" value="Homeodomain-like_sf"/>
</dbReference>
<organism evidence="1 2">
    <name type="scientific">Vagococcus entomophilus</name>
    <dbReference type="NCBI Taxonomy" id="1160095"/>
    <lineage>
        <taxon>Bacteria</taxon>
        <taxon>Bacillati</taxon>
        <taxon>Bacillota</taxon>
        <taxon>Bacilli</taxon>
        <taxon>Lactobacillales</taxon>
        <taxon>Enterococcaceae</taxon>
        <taxon>Vagococcus</taxon>
    </lineage>
</organism>
<evidence type="ECO:0000313" key="2">
    <source>
        <dbReference type="Proteomes" id="UP000288669"/>
    </source>
</evidence>
<evidence type="ECO:0008006" key="3">
    <source>
        <dbReference type="Google" id="ProtNLM"/>
    </source>
</evidence>
<accession>A0A430AFK2</accession>
<dbReference type="Proteomes" id="UP000288669">
    <property type="component" value="Unassembled WGS sequence"/>
</dbReference>
<gene>
    <name evidence="1" type="ORF">CBF30_09585</name>
</gene>
<dbReference type="RefSeq" id="WP_126825874.1">
    <property type="nucleotide sequence ID" value="NZ_JBHLWU010000001.1"/>
</dbReference>
<proteinExistence type="predicted"/>
<name>A0A430AFK2_9ENTE</name>
<evidence type="ECO:0000313" key="1">
    <source>
        <dbReference type="EMBL" id="RSU06494.1"/>
    </source>
</evidence>
<reference evidence="1 2" key="1">
    <citation type="submission" date="2017-05" db="EMBL/GenBank/DDBJ databases">
        <title>Vagococcus spp. assemblies.</title>
        <authorList>
            <person name="Gulvik C.A."/>
        </authorList>
    </citation>
    <scope>NUCLEOTIDE SEQUENCE [LARGE SCALE GENOMIC DNA]</scope>
    <source>
        <strain evidence="1 2">DSM 24756</strain>
    </source>
</reference>
<keyword evidence="2" id="KW-1185">Reference proteome</keyword>
<dbReference type="OrthoDB" id="9810250at2"/>
<dbReference type="AlphaFoldDB" id="A0A430AFK2"/>
<protein>
    <recommendedName>
        <fullName evidence="3">HTH tetR-type domain-containing protein</fullName>
    </recommendedName>
</protein>
<dbReference type="Gene3D" id="1.10.357.10">
    <property type="entry name" value="Tetracycline Repressor, domain 2"/>
    <property type="match status" value="1"/>
</dbReference>
<dbReference type="EMBL" id="NGJZ01000003">
    <property type="protein sequence ID" value="RSU06494.1"/>
    <property type="molecule type" value="Genomic_DNA"/>
</dbReference>
<dbReference type="SUPFAM" id="SSF46689">
    <property type="entry name" value="Homeodomain-like"/>
    <property type="match status" value="1"/>
</dbReference>
<comment type="caution">
    <text evidence="1">The sequence shown here is derived from an EMBL/GenBank/DDBJ whole genome shotgun (WGS) entry which is preliminary data.</text>
</comment>